<evidence type="ECO:0000256" key="2">
    <source>
        <dbReference type="SAM" id="Phobius"/>
    </source>
</evidence>
<organism evidence="3 4">
    <name type="scientific">Lentinula raphanica</name>
    <dbReference type="NCBI Taxonomy" id="153919"/>
    <lineage>
        <taxon>Eukaryota</taxon>
        <taxon>Fungi</taxon>
        <taxon>Dikarya</taxon>
        <taxon>Basidiomycota</taxon>
        <taxon>Agaricomycotina</taxon>
        <taxon>Agaricomycetes</taxon>
        <taxon>Agaricomycetidae</taxon>
        <taxon>Agaricales</taxon>
        <taxon>Marasmiineae</taxon>
        <taxon>Omphalotaceae</taxon>
        <taxon>Lentinula</taxon>
    </lineage>
</organism>
<feature type="coiled-coil region" evidence="1">
    <location>
        <begin position="138"/>
        <end position="165"/>
    </location>
</feature>
<evidence type="ECO:0000256" key="1">
    <source>
        <dbReference type="SAM" id="Coils"/>
    </source>
</evidence>
<dbReference type="AlphaFoldDB" id="A0AA38NYQ5"/>
<keyword evidence="2" id="KW-0472">Membrane</keyword>
<dbReference type="EMBL" id="MU806771">
    <property type="protein sequence ID" value="KAJ3833105.1"/>
    <property type="molecule type" value="Genomic_DNA"/>
</dbReference>
<dbReference type="Proteomes" id="UP001163846">
    <property type="component" value="Unassembled WGS sequence"/>
</dbReference>
<keyword evidence="2" id="KW-0812">Transmembrane</keyword>
<evidence type="ECO:0000313" key="4">
    <source>
        <dbReference type="Proteomes" id="UP001163846"/>
    </source>
</evidence>
<protein>
    <submittedName>
        <fullName evidence="3">Uncharacterized protein</fullName>
    </submittedName>
</protein>
<keyword evidence="2" id="KW-1133">Transmembrane helix</keyword>
<feature type="transmembrane region" description="Helical" evidence="2">
    <location>
        <begin position="38"/>
        <end position="60"/>
    </location>
</feature>
<proteinExistence type="predicted"/>
<keyword evidence="1" id="KW-0175">Coiled coil</keyword>
<accession>A0AA38NYQ5</accession>
<reference evidence="3" key="1">
    <citation type="submission" date="2022-08" db="EMBL/GenBank/DDBJ databases">
        <authorList>
            <consortium name="DOE Joint Genome Institute"/>
            <person name="Min B."/>
            <person name="Riley R."/>
            <person name="Sierra-Patev S."/>
            <person name="Naranjo-Ortiz M."/>
            <person name="Looney B."/>
            <person name="Konkel Z."/>
            <person name="Slot J.C."/>
            <person name="Sakamoto Y."/>
            <person name="Steenwyk J.L."/>
            <person name="Rokas A."/>
            <person name="Carro J."/>
            <person name="Camarero S."/>
            <person name="Ferreira P."/>
            <person name="Molpeceres G."/>
            <person name="Ruiz-Duenas F.J."/>
            <person name="Serrano A."/>
            <person name="Henrissat B."/>
            <person name="Drula E."/>
            <person name="Hughes K.W."/>
            <person name="Mata J.L."/>
            <person name="Ishikawa N.K."/>
            <person name="Vargas-Isla R."/>
            <person name="Ushijima S."/>
            <person name="Smith C.A."/>
            <person name="Ahrendt S."/>
            <person name="Andreopoulos W."/>
            <person name="He G."/>
            <person name="Labutti K."/>
            <person name="Lipzen A."/>
            <person name="Ng V."/>
            <person name="Sandor L."/>
            <person name="Barry K."/>
            <person name="Martinez A.T."/>
            <person name="Xiao Y."/>
            <person name="Gibbons J.G."/>
            <person name="Terashima K."/>
            <person name="Hibbett D.S."/>
            <person name="Grigoriev I.V."/>
        </authorList>
    </citation>
    <scope>NUCLEOTIDE SEQUENCE</scope>
    <source>
        <strain evidence="3">TFB9207</strain>
    </source>
</reference>
<name>A0AA38NYQ5_9AGAR</name>
<evidence type="ECO:0000313" key="3">
    <source>
        <dbReference type="EMBL" id="KAJ3833105.1"/>
    </source>
</evidence>
<keyword evidence="4" id="KW-1185">Reference proteome</keyword>
<gene>
    <name evidence="3" type="ORF">F5878DRAFT_665940</name>
</gene>
<comment type="caution">
    <text evidence="3">The sequence shown here is derived from an EMBL/GenBank/DDBJ whole genome shotgun (WGS) entry which is preliminary data.</text>
</comment>
<sequence length="171" mass="19079">MASHDKIARFLQGLFSALNVADPLLFAESPGDKHGTDFIVYFGAWVCIAFGVAIILAVILKASRYAAAQACSWIYMVGPWSKASELEQREKVSELELRERASRLELRERAVELKEVLNARQAQALALDIDIGVTKRVLEILKDSVSIEEDRASELEKKKDLLSEEFLEALG</sequence>